<dbReference type="EMBL" id="JARAWJ010000029">
    <property type="protein sequence ID" value="MDX3041697.1"/>
    <property type="molecule type" value="Genomic_DNA"/>
</dbReference>
<evidence type="ECO:0000313" key="4">
    <source>
        <dbReference type="Proteomes" id="UP000661025"/>
    </source>
</evidence>
<reference evidence="3 5" key="2">
    <citation type="journal article" date="2023" name="Microb. Genom.">
        <title>Mesoterricola silvestris gen. nov., sp. nov., Mesoterricola sediminis sp. nov., Geothrix oryzae sp. nov., Geothrix edaphica sp. nov., Geothrix rubra sp. nov., and Geothrix limicola sp. nov., six novel members of Acidobacteriota isolated from soils.</title>
        <authorList>
            <person name="Weisberg A.J."/>
            <person name="Pearce E."/>
            <person name="Kramer C.G."/>
            <person name="Chang J.H."/>
            <person name="Clarke C.R."/>
        </authorList>
    </citation>
    <scope>NUCLEOTIDE SEQUENCE [LARGE SCALE GENOMIC DNA]</scope>
    <source>
        <strain evidence="3 5">NE20-4-1</strain>
    </source>
</reference>
<name>A0A927QMZ8_9ACTN</name>
<feature type="compositionally biased region" description="Basic and acidic residues" evidence="1">
    <location>
        <begin position="138"/>
        <end position="151"/>
    </location>
</feature>
<dbReference type="RefSeq" id="WP_045560394.1">
    <property type="nucleotide sequence ID" value="NZ_CP119182.1"/>
</dbReference>
<organism evidence="2 4">
    <name type="scientific">Streptomyces caniscabiei</name>
    <dbReference type="NCBI Taxonomy" id="2746961"/>
    <lineage>
        <taxon>Bacteria</taxon>
        <taxon>Bacillati</taxon>
        <taxon>Actinomycetota</taxon>
        <taxon>Actinomycetes</taxon>
        <taxon>Kitasatosporales</taxon>
        <taxon>Streptomycetaceae</taxon>
        <taxon>Streptomyces</taxon>
    </lineage>
</organism>
<reference evidence="2" key="1">
    <citation type="submission" date="2020-09" db="EMBL/GenBank/DDBJ databases">
        <title>Streptomyces canutascabiei sp. nov., which causes potato common scab and is distributed across the world.</title>
        <authorList>
            <person name="Nguyen H.P."/>
            <person name="Weisberg A.J."/>
            <person name="Chang J.H."/>
            <person name="Clarke C.R."/>
        </authorList>
    </citation>
    <scope>NUCLEOTIDE SEQUENCE</scope>
    <source>
        <strain evidence="2">ID-01-6.2a</strain>
    </source>
</reference>
<dbReference type="AlphaFoldDB" id="A0A927QMZ8"/>
<accession>A0A927QMZ8</accession>
<evidence type="ECO:0000313" key="2">
    <source>
        <dbReference type="EMBL" id="MBD9727452.1"/>
    </source>
</evidence>
<dbReference type="Proteomes" id="UP001282474">
    <property type="component" value="Unassembled WGS sequence"/>
</dbReference>
<dbReference type="GeneID" id="79935741"/>
<evidence type="ECO:0000313" key="3">
    <source>
        <dbReference type="EMBL" id="MDX3041697.1"/>
    </source>
</evidence>
<evidence type="ECO:0000256" key="1">
    <source>
        <dbReference type="SAM" id="MobiDB-lite"/>
    </source>
</evidence>
<keyword evidence="5" id="KW-1185">Reference proteome</keyword>
<feature type="region of interest" description="Disordered" evidence="1">
    <location>
        <begin position="137"/>
        <end position="187"/>
    </location>
</feature>
<gene>
    <name evidence="2" type="ORF">IHE70_30515</name>
    <name evidence="3" type="ORF">PV383_31575</name>
</gene>
<comment type="caution">
    <text evidence="2">The sequence shown here is derived from an EMBL/GenBank/DDBJ whole genome shotgun (WGS) entry which is preliminary data.</text>
</comment>
<protein>
    <submittedName>
        <fullName evidence="2">Uncharacterized protein</fullName>
    </submittedName>
</protein>
<dbReference type="EMBL" id="JACYXT010000015">
    <property type="protein sequence ID" value="MBD9727452.1"/>
    <property type="molecule type" value="Genomic_DNA"/>
</dbReference>
<proteinExistence type="predicted"/>
<dbReference type="Proteomes" id="UP000661025">
    <property type="component" value="Unassembled WGS sequence"/>
</dbReference>
<evidence type="ECO:0000313" key="5">
    <source>
        <dbReference type="Proteomes" id="UP001282474"/>
    </source>
</evidence>
<sequence>MNARWGGGSDYRSWARTLDEWADGTRTGPLELPSLSPDDLPADTWQRLLTRIASAVDRRLQAGLDLMVREVNAAADEFSVGRALTRGRDVLRSVRSVVTHPSLPADFRARMATLMDEHTRLLQEELERGVQALLAEGADPHAVETRRRTLRDNPLTAVLSEPTAEPSAPPPAGWYEPTGRRRIVTPD</sequence>